<keyword evidence="1" id="KW-0472">Membrane</keyword>
<accession>J8ZSU2</accession>
<dbReference type="HOGENOM" id="CLU_2291665_0_0_1"/>
<keyword evidence="1" id="KW-0812">Transmembrane</keyword>
<evidence type="ECO:0000256" key="1">
    <source>
        <dbReference type="SAM" id="Phobius"/>
    </source>
</evidence>
<sequence>MYFFYLNENTKPLFFYFFAIIPPHFNLYLYLHKEAVNKTDIMYTARYKKYRIPLKPNIPIDDNKKNFLIKNFSKNTSNLSHIHMKNMIIYIEHENLIYSID</sequence>
<protein>
    <submittedName>
        <fullName evidence="2">Uncharacterized protein</fullName>
    </submittedName>
</protein>
<name>J8ZSU2_EDHAE</name>
<comment type="caution">
    <text evidence="2">The sequence shown here is derived from an EMBL/GenBank/DDBJ whole genome shotgun (WGS) entry which is preliminary data.</text>
</comment>
<gene>
    <name evidence="2" type="ORF">EDEG_02872</name>
</gene>
<reference evidence="3" key="2">
    <citation type="submission" date="2015-07" db="EMBL/GenBank/DDBJ databases">
        <title>Contrasting host-pathogen interactions and genome evolution in two generalist and specialist microsporidian pathogens of mosquitoes.</title>
        <authorList>
            <consortium name="The Broad Institute Genomics Platform"/>
            <consortium name="The Broad Institute Genome Sequencing Center for Infectious Disease"/>
            <person name="Cuomo C.A."/>
            <person name="Sanscrainte N.D."/>
            <person name="Goldberg J.M."/>
            <person name="Heiman D."/>
            <person name="Young S."/>
            <person name="Zeng Q."/>
            <person name="Becnel J.J."/>
            <person name="Birren B.W."/>
        </authorList>
    </citation>
    <scope>NUCLEOTIDE SEQUENCE [LARGE SCALE GENOMIC DNA]</scope>
    <source>
        <strain evidence="3">USNM 41457</strain>
    </source>
</reference>
<keyword evidence="1" id="KW-1133">Transmembrane helix</keyword>
<evidence type="ECO:0000313" key="3">
    <source>
        <dbReference type="Proteomes" id="UP000003163"/>
    </source>
</evidence>
<evidence type="ECO:0000313" key="2">
    <source>
        <dbReference type="EMBL" id="EJW02733.1"/>
    </source>
</evidence>
<dbReference type="AlphaFoldDB" id="J8ZSU2"/>
<dbReference type="EMBL" id="AFBI03000058">
    <property type="protein sequence ID" value="EJW02733.1"/>
    <property type="molecule type" value="Genomic_DNA"/>
</dbReference>
<keyword evidence="3" id="KW-1185">Reference proteome</keyword>
<dbReference type="Proteomes" id="UP000003163">
    <property type="component" value="Unassembled WGS sequence"/>
</dbReference>
<reference evidence="2 3" key="1">
    <citation type="submission" date="2011-08" db="EMBL/GenBank/DDBJ databases">
        <authorList>
            <person name="Liu Z.J."/>
            <person name="Shi F.L."/>
            <person name="Lu J.Q."/>
            <person name="Li M."/>
            <person name="Wang Z.L."/>
        </authorList>
    </citation>
    <scope>NUCLEOTIDE SEQUENCE [LARGE SCALE GENOMIC DNA]</scope>
    <source>
        <strain evidence="2 3">USNM 41457</strain>
    </source>
</reference>
<organism evidence="2 3">
    <name type="scientific">Edhazardia aedis (strain USNM 41457)</name>
    <name type="common">Microsporidian parasite</name>
    <dbReference type="NCBI Taxonomy" id="1003232"/>
    <lineage>
        <taxon>Eukaryota</taxon>
        <taxon>Fungi</taxon>
        <taxon>Fungi incertae sedis</taxon>
        <taxon>Microsporidia</taxon>
        <taxon>Edhazardia</taxon>
    </lineage>
</organism>
<feature type="transmembrane region" description="Helical" evidence="1">
    <location>
        <begin position="13"/>
        <end position="31"/>
    </location>
</feature>
<dbReference type="VEuPathDB" id="MicrosporidiaDB:EDEG_02872"/>
<proteinExistence type="predicted"/>
<dbReference type="InParanoid" id="J8ZSU2"/>